<reference evidence="2" key="1">
    <citation type="journal article" date="2005" name="Nature">
        <title>The map-based sequence of the rice genome.</title>
        <authorList>
            <consortium name="International rice genome sequencing project (IRGSP)"/>
            <person name="Matsumoto T."/>
            <person name="Wu J."/>
            <person name="Kanamori H."/>
            <person name="Katayose Y."/>
            <person name="Fujisawa M."/>
            <person name="Namiki N."/>
            <person name="Mizuno H."/>
            <person name="Yamamoto K."/>
            <person name="Antonio B.A."/>
            <person name="Baba T."/>
            <person name="Sakata K."/>
            <person name="Nagamura Y."/>
            <person name="Aoki H."/>
            <person name="Arikawa K."/>
            <person name="Arita K."/>
            <person name="Bito T."/>
            <person name="Chiden Y."/>
            <person name="Fujitsuka N."/>
            <person name="Fukunaka R."/>
            <person name="Hamada M."/>
            <person name="Harada C."/>
            <person name="Hayashi A."/>
            <person name="Hijishita S."/>
            <person name="Honda M."/>
            <person name="Hosokawa S."/>
            <person name="Ichikawa Y."/>
            <person name="Idonuma A."/>
            <person name="Iijima M."/>
            <person name="Ikeda M."/>
            <person name="Ikeno M."/>
            <person name="Ito K."/>
            <person name="Ito S."/>
            <person name="Ito T."/>
            <person name="Ito Y."/>
            <person name="Ito Y."/>
            <person name="Iwabuchi A."/>
            <person name="Kamiya K."/>
            <person name="Karasawa W."/>
            <person name="Kurita K."/>
            <person name="Katagiri S."/>
            <person name="Kikuta A."/>
            <person name="Kobayashi H."/>
            <person name="Kobayashi N."/>
            <person name="Machita K."/>
            <person name="Maehara T."/>
            <person name="Masukawa M."/>
            <person name="Mizubayashi T."/>
            <person name="Mukai Y."/>
            <person name="Nagasaki H."/>
            <person name="Nagata Y."/>
            <person name="Naito S."/>
            <person name="Nakashima M."/>
            <person name="Nakama Y."/>
            <person name="Nakamichi Y."/>
            <person name="Nakamura M."/>
            <person name="Meguro A."/>
            <person name="Negishi M."/>
            <person name="Ohta I."/>
            <person name="Ohta T."/>
            <person name="Okamoto M."/>
            <person name="Ono N."/>
            <person name="Saji S."/>
            <person name="Sakaguchi M."/>
            <person name="Sakai K."/>
            <person name="Shibata M."/>
            <person name="Shimokawa T."/>
            <person name="Song J."/>
            <person name="Takazaki Y."/>
            <person name="Terasawa K."/>
            <person name="Tsugane M."/>
            <person name="Tsuji K."/>
            <person name="Ueda S."/>
            <person name="Waki K."/>
            <person name="Yamagata H."/>
            <person name="Yamamoto M."/>
            <person name="Yamamoto S."/>
            <person name="Yamane H."/>
            <person name="Yoshiki S."/>
            <person name="Yoshihara R."/>
            <person name="Yukawa K."/>
            <person name="Zhong H."/>
            <person name="Yano M."/>
            <person name="Yuan Q."/>
            <person name="Ouyang S."/>
            <person name="Liu J."/>
            <person name="Jones K.M."/>
            <person name="Gansberger K."/>
            <person name="Moffat K."/>
            <person name="Hill J."/>
            <person name="Bera J."/>
            <person name="Fadrosh D."/>
            <person name="Jin S."/>
            <person name="Johri S."/>
            <person name="Kim M."/>
            <person name="Overton L."/>
            <person name="Reardon M."/>
            <person name="Tsitrin T."/>
            <person name="Vuong H."/>
            <person name="Weaver B."/>
            <person name="Ciecko A."/>
            <person name="Tallon L."/>
            <person name="Jackson J."/>
            <person name="Pai G."/>
            <person name="Aken S.V."/>
            <person name="Utterback T."/>
            <person name="Reidmuller S."/>
            <person name="Feldblyum T."/>
            <person name="Hsiao J."/>
            <person name="Zismann V."/>
            <person name="Iobst S."/>
            <person name="de Vazeille A.R."/>
            <person name="Buell C.R."/>
            <person name="Ying K."/>
            <person name="Li Y."/>
            <person name="Lu T."/>
            <person name="Huang Y."/>
            <person name="Zhao Q."/>
            <person name="Feng Q."/>
            <person name="Zhang L."/>
            <person name="Zhu J."/>
            <person name="Weng Q."/>
            <person name="Mu J."/>
            <person name="Lu Y."/>
            <person name="Fan D."/>
            <person name="Liu Y."/>
            <person name="Guan J."/>
            <person name="Zhang Y."/>
            <person name="Yu S."/>
            <person name="Liu X."/>
            <person name="Zhang Y."/>
            <person name="Hong G."/>
            <person name="Han B."/>
            <person name="Choisne N."/>
            <person name="Demange N."/>
            <person name="Orjeda G."/>
            <person name="Samain S."/>
            <person name="Cattolico L."/>
            <person name="Pelletier E."/>
            <person name="Couloux A."/>
            <person name="Segurens B."/>
            <person name="Wincker P."/>
            <person name="D'Hont A."/>
            <person name="Scarpelli C."/>
            <person name="Weissenbach J."/>
            <person name="Salanoubat M."/>
            <person name="Quetier F."/>
            <person name="Yu Y."/>
            <person name="Kim H.R."/>
            <person name="Rambo T."/>
            <person name="Currie J."/>
            <person name="Collura K."/>
            <person name="Luo M."/>
            <person name="Yang T."/>
            <person name="Ammiraju J.S.S."/>
            <person name="Engler F."/>
            <person name="Soderlund C."/>
            <person name="Wing R.A."/>
            <person name="Palmer L.E."/>
            <person name="de la Bastide M."/>
            <person name="Spiegel L."/>
            <person name="Nascimento L."/>
            <person name="Zutavern T."/>
            <person name="O'Shaughnessy A."/>
            <person name="Dike S."/>
            <person name="Dedhia N."/>
            <person name="Preston R."/>
            <person name="Balija V."/>
            <person name="McCombie W.R."/>
            <person name="Chow T."/>
            <person name="Chen H."/>
            <person name="Chung M."/>
            <person name="Chen C."/>
            <person name="Shaw J."/>
            <person name="Wu H."/>
            <person name="Hsiao K."/>
            <person name="Chao Y."/>
            <person name="Chu M."/>
            <person name="Cheng C."/>
            <person name="Hour A."/>
            <person name="Lee P."/>
            <person name="Lin S."/>
            <person name="Lin Y."/>
            <person name="Liou J."/>
            <person name="Liu S."/>
            <person name="Hsing Y."/>
            <person name="Raghuvanshi S."/>
            <person name="Mohanty A."/>
            <person name="Bharti A.K."/>
            <person name="Gaur A."/>
            <person name="Gupta V."/>
            <person name="Kumar D."/>
            <person name="Ravi V."/>
            <person name="Vij S."/>
            <person name="Kapur A."/>
            <person name="Khurana P."/>
            <person name="Khurana P."/>
            <person name="Khurana J.P."/>
            <person name="Tyagi A.K."/>
            <person name="Gaikwad K."/>
            <person name="Singh A."/>
            <person name="Dalal V."/>
            <person name="Srivastava S."/>
            <person name="Dixit A."/>
            <person name="Pal A.K."/>
            <person name="Ghazi I.A."/>
            <person name="Yadav M."/>
            <person name="Pandit A."/>
            <person name="Bhargava A."/>
            <person name="Sureshbabu K."/>
            <person name="Batra K."/>
            <person name="Sharma T.R."/>
            <person name="Mohapatra T."/>
            <person name="Singh N.K."/>
            <person name="Messing J."/>
            <person name="Nelson A.B."/>
            <person name="Fuks G."/>
            <person name="Kavchok S."/>
            <person name="Keizer G."/>
            <person name="Linton E."/>
            <person name="Llaca V."/>
            <person name="Song R."/>
            <person name="Tanyolac B."/>
            <person name="Young S."/>
            <person name="Ho-Il K."/>
            <person name="Hahn J.H."/>
            <person name="Sangsakoo G."/>
            <person name="Vanavichit A."/>
            <person name="de Mattos Luiz.A.T."/>
            <person name="Zimmer P.D."/>
            <person name="Malone G."/>
            <person name="Dellagostin O."/>
            <person name="de Oliveira A.C."/>
            <person name="Bevan M."/>
            <person name="Bancroft I."/>
            <person name="Minx P."/>
            <person name="Cordum H."/>
            <person name="Wilson R."/>
            <person name="Cheng Z."/>
            <person name="Jin W."/>
            <person name="Jiang J."/>
            <person name="Leong S.A."/>
            <person name="Iwama H."/>
            <person name="Gojobori T."/>
            <person name="Itoh T."/>
            <person name="Niimura Y."/>
            <person name="Fujii Y."/>
            <person name="Habara T."/>
            <person name="Sakai H."/>
            <person name="Sato Y."/>
            <person name="Wilson G."/>
            <person name="Kumar K."/>
            <person name="McCouch S."/>
            <person name="Juretic N."/>
            <person name="Hoen D."/>
            <person name="Wright S."/>
            <person name="Bruskiewich R."/>
            <person name="Bureau T."/>
            <person name="Miyao A."/>
            <person name="Hirochika H."/>
            <person name="Nishikawa T."/>
            <person name="Kadowaki K."/>
            <person name="Sugiura M."/>
            <person name="Burr B."/>
            <person name="Sasaki T."/>
        </authorList>
    </citation>
    <scope>NUCLEOTIDE SEQUENCE [LARGE SCALE GENOMIC DNA]</scope>
    <source>
        <strain evidence="2">cv. Nipponbare</strain>
    </source>
</reference>
<proteinExistence type="predicted"/>
<dbReference type="Gramene" id="Os04t0462550-00">
    <property type="protein sequence ID" value="Os04t0462550-00"/>
    <property type="gene ID" value="Os04g0462550"/>
</dbReference>
<name>A0A0P0WB83_ORYSJ</name>
<dbReference type="PaxDb" id="39947-A0A0P0WB83"/>
<dbReference type="AlphaFoldDB" id="A0A0P0WB83"/>
<evidence type="ECO:0000313" key="1">
    <source>
        <dbReference type="EMBL" id="BAS89563.1"/>
    </source>
</evidence>
<evidence type="ECO:0000313" key="2">
    <source>
        <dbReference type="Proteomes" id="UP000059680"/>
    </source>
</evidence>
<gene>
    <name evidence="1" type="ordered locus">Os04g0462550</name>
    <name evidence="1" type="ORF">OSNPB_040462550</name>
</gene>
<sequence>MSRRQLSQSNVLHQNHLVCHHGILSSILPLSPGLKFGKVPVVVTLHFEVEDLGLRGSGRGDKVGFKQLENAVANLGELSLDLATVVLDECDTVLVTTAFLLLLNGGDNAP</sequence>
<keyword evidence="2" id="KW-1185">Reference proteome</keyword>
<protein>
    <submittedName>
        <fullName evidence="1">Os04g0462550 protein</fullName>
    </submittedName>
</protein>
<dbReference type="SMR" id="A0A0P0WB83"/>
<reference evidence="1 2" key="3">
    <citation type="journal article" date="2013" name="Rice">
        <title>Improvement of the Oryza sativa Nipponbare reference genome using next generation sequence and optical map data.</title>
        <authorList>
            <person name="Kawahara Y."/>
            <person name="de la Bastide M."/>
            <person name="Hamilton J.P."/>
            <person name="Kanamori H."/>
            <person name="McCombie W.R."/>
            <person name="Ouyang S."/>
            <person name="Schwartz D.C."/>
            <person name="Tanaka T."/>
            <person name="Wu J."/>
            <person name="Zhou S."/>
            <person name="Childs K.L."/>
            <person name="Davidson R.M."/>
            <person name="Lin H."/>
            <person name="Quesada-Ocampo L."/>
            <person name="Vaillancourt B."/>
            <person name="Sakai H."/>
            <person name="Lee S.S."/>
            <person name="Kim J."/>
            <person name="Numa H."/>
            <person name="Itoh T."/>
            <person name="Buell C.R."/>
            <person name="Matsumoto T."/>
        </authorList>
    </citation>
    <scope>NUCLEOTIDE SEQUENCE [LARGE SCALE GENOMIC DNA]</scope>
    <source>
        <strain evidence="2">cv. Nipponbare</strain>
    </source>
</reference>
<dbReference type="InParanoid" id="A0A0P0WB83"/>
<accession>A0A0P0WB83</accession>
<dbReference type="Proteomes" id="UP000059680">
    <property type="component" value="Chromosome 4"/>
</dbReference>
<reference evidence="1 2" key="2">
    <citation type="journal article" date="2013" name="Plant Cell Physiol.">
        <title>Rice Annotation Project Database (RAP-DB): an integrative and interactive database for rice genomics.</title>
        <authorList>
            <person name="Sakai H."/>
            <person name="Lee S.S."/>
            <person name="Tanaka T."/>
            <person name="Numa H."/>
            <person name="Kim J."/>
            <person name="Kawahara Y."/>
            <person name="Wakimoto H."/>
            <person name="Yang C.C."/>
            <person name="Iwamoto M."/>
            <person name="Abe T."/>
            <person name="Yamada Y."/>
            <person name="Muto A."/>
            <person name="Inokuchi H."/>
            <person name="Ikemura T."/>
            <person name="Matsumoto T."/>
            <person name="Sasaki T."/>
            <person name="Itoh T."/>
        </authorList>
    </citation>
    <scope>NUCLEOTIDE SEQUENCE [LARGE SCALE GENOMIC DNA]</scope>
    <source>
        <strain evidence="2">cv. Nipponbare</strain>
    </source>
</reference>
<organism evidence="1 2">
    <name type="scientific">Oryza sativa subsp. japonica</name>
    <name type="common">Rice</name>
    <dbReference type="NCBI Taxonomy" id="39947"/>
    <lineage>
        <taxon>Eukaryota</taxon>
        <taxon>Viridiplantae</taxon>
        <taxon>Streptophyta</taxon>
        <taxon>Embryophyta</taxon>
        <taxon>Tracheophyta</taxon>
        <taxon>Spermatophyta</taxon>
        <taxon>Magnoliopsida</taxon>
        <taxon>Liliopsida</taxon>
        <taxon>Poales</taxon>
        <taxon>Poaceae</taxon>
        <taxon>BOP clade</taxon>
        <taxon>Oryzoideae</taxon>
        <taxon>Oryzeae</taxon>
        <taxon>Oryzinae</taxon>
        <taxon>Oryza</taxon>
        <taxon>Oryza sativa</taxon>
    </lineage>
</organism>
<dbReference type="EMBL" id="AP014960">
    <property type="protein sequence ID" value="BAS89563.1"/>
    <property type="molecule type" value="Genomic_DNA"/>
</dbReference>